<dbReference type="Proteomes" id="UP001058124">
    <property type="component" value="Unassembled WGS sequence"/>
</dbReference>
<sequence>MLTIGEKYETKNGQYFEYTEDRTQFDPGWPFFGEVFNQDGSFDRIAYYRPSGRYTDSRLGSGYDLITSR</sequence>
<gene>
    <name evidence="1" type="ORF">SOASR030_01780</name>
</gene>
<comment type="caution">
    <text evidence="1">The sequence shown here is derived from an EMBL/GenBank/DDBJ whole genome shotgun (WGS) entry which is preliminary data.</text>
</comment>
<dbReference type="AlphaFoldDB" id="A0AAV5MW50"/>
<proteinExistence type="predicted"/>
<evidence type="ECO:0000313" key="1">
    <source>
        <dbReference type="EMBL" id="GKX54066.1"/>
    </source>
</evidence>
<name>A0AAV5MW50_9GAMM</name>
<dbReference type="RefSeq" id="WP_027275818.1">
    <property type="nucleotide sequence ID" value="NZ_BRLH01000001.1"/>
</dbReference>
<evidence type="ECO:0008006" key="3">
    <source>
        <dbReference type="Google" id="ProtNLM"/>
    </source>
</evidence>
<protein>
    <recommendedName>
        <fullName evidence="3">Rhs family protein</fullName>
    </recommendedName>
</protein>
<accession>A0AAV5MW50</accession>
<evidence type="ECO:0000313" key="2">
    <source>
        <dbReference type="Proteomes" id="UP001058124"/>
    </source>
</evidence>
<dbReference type="EMBL" id="BRLH01000001">
    <property type="protein sequence ID" value="GKX54066.1"/>
    <property type="molecule type" value="Genomic_DNA"/>
</dbReference>
<organism evidence="1 2">
    <name type="scientific">Leminorella grimontii</name>
    <dbReference type="NCBI Taxonomy" id="82981"/>
    <lineage>
        <taxon>Bacteria</taxon>
        <taxon>Pseudomonadati</taxon>
        <taxon>Pseudomonadota</taxon>
        <taxon>Gammaproteobacteria</taxon>
        <taxon>Enterobacterales</taxon>
        <taxon>Budviciaceae</taxon>
        <taxon>Leminorella</taxon>
    </lineage>
</organism>
<reference evidence="1" key="1">
    <citation type="submission" date="2022-06" db="EMBL/GenBank/DDBJ databases">
        <title>Draft genome sequences of Leminorella grimontii str. JCM5902.</title>
        <authorList>
            <person name="Wakabayashi Y."/>
            <person name="Kojima K."/>
        </authorList>
    </citation>
    <scope>NUCLEOTIDE SEQUENCE</scope>
    <source>
        <strain evidence="1">JCM 5902</strain>
    </source>
</reference>
<keyword evidence="2" id="KW-1185">Reference proteome</keyword>